<name>A0A3P8DML5_9TREM</name>
<dbReference type="InterPro" id="IPR048562">
    <property type="entry name" value="KDM6A_B-like_C-hel"/>
</dbReference>
<dbReference type="SUPFAM" id="SSF48452">
    <property type="entry name" value="TPR-like"/>
    <property type="match status" value="1"/>
</dbReference>
<evidence type="ECO:0000256" key="14">
    <source>
        <dbReference type="SAM" id="Phobius"/>
    </source>
</evidence>
<feature type="region of interest" description="Disordered" evidence="13">
    <location>
        <begin position="320"/>
        <end position="360"/>
    </location>
</feature>
<dbReference type="InterPro" id="IPR046941">
    <property type="entry name" value="KDM6_GATAL_sf"/>
</dbReference>
<protein>
    <recommendedName>
        <fullName evidence="15">JmjC domain-containing protein</fullName>
    </recommendedName>
</protein>
<dbReference type="EMBL" id="UZAL01027726">
    <property type="protein sequence ID" value="VDP35038.1"/>
    <property type="molecule type" value="Genomic_DNA"/>
</dbReference>
<dbReference type="PANTHER" id="PTHR14017:SF1">
    <property type="entry name" value="LD02225P"/>
    <property type="match status" value="1"/>
</dbReference>
<keyword evidence="7" id="KW-0223">Dioxygenase</keyword>
<dbReference type="GO" id="GO:0046872">
    <property type="term" value="F:metal ion binding"/>
    <property type="evidence" value="ECO:0007669"/>
    <property type="project" value="UniProtKB-KW"/>
</dbReference>
<evidence type="ECO:0000256" key="2">
    <source>
        <dbReference type="ARBA" id="ARBA00004123"/>
    </source>
</evidence>
<evidence type="ECO:0000259" key="15">
    <source>
        <dbReference type="PROSITE" id="PS51184"/>
    </source>
</evidence>
<feature type="region of interest" description="Disordered" evidence="13">
    <location>
        <begin position="752"/>
        <end position="800"/>
    </location>
</feature>
<keyword evidence="17" id="KW-1185">Reference proteome</keyword>
<keyword evidence="14" id="KW-0472">Membrane</keyword>
<feature type="compositionally biased region" description="Polar residues" evidence="13">
    <location>
        <begin position="133"/>
        <end position="151"/>
    </location>
</feature>
<dbReference type="PROSITE" id="PS50005">
    <property type="entry name" value="TPR"/>
    <property type="match status" value="1"/>
</dbReference>
<evidence type="ECO:0000256" key="10">
    <source>
        <dbReference type="ARBA" id="ARBA00023242"/>
    </source>
</evidence>
<keyword evidence="4" id="KW-0479">Metal-binding</keyword>
<organism evidence="16 17">
    <name type="scientific">Schistosoma mattheei</name>
    <dbReference type="NCBI Taxonomy" id="31246"/>
    <lineage>
        <taxon>Eukaryota</taxon>
        <taxon>Metazoa</taxon>
        <taxon>Spiralia</taxon>
        <taxon>Lophotrochozoa</taxon>
        <taxon>Platyhelminthes</taxon>
        <taxon>Trematoda</taxon>
        <taxon>Digenea</taxon>
        <taxon>Strigeidida</taxon>
        <taxon>Schistosomatoidea</taxon>
        <taxon>Schistosomatidae</taxon>
        <taxon>Schistosoma</taxon>
    </lineage>
</organism>
<accession>A0A3P8DML5</accession>
<evidence type="ECO:0000256" key="6">
    <source>
        <dbReference type="ARBA" id="ARBA00022853"/>
    </source>
</evidence>
<evidence type="ECO:0000256" key="8">
    <source>
        <dbReference type="ARBA" id="ARBA00023002"/>
    </source>
</evidence>
<dbReference type="AlphaFoldDB" id="A0A3P8DML5"/>
<keyword evidence="3" id="KW-0597">Phosphoprotein</keyword>
<dbReference type="PANTHER" id="PTHR14017">
    <property type="entry name" value="LYSINE-SPECIFIC DEMETHYLASE"/>
    <property type="match status" value="1"/>
</dbReference>
<keyword evidence="12" id="KW-0802">TPR repeat</keyword>
<feature type="domain" description="JmjC" evidence="15">
    <location>
        <begin position="826"/>
        <end position="1008"/>
    </location>
</feature>
<comment type="cofactor">
    <cofactor evidence="1">
        <name>Fe(2+)</name>
        <dbReference type="ChEBI" id="CHEBI:29033"/>
    </cofactor>
</comment>
<feature type="transmembrane region" description="Helical" evidence="14">
    <location>
        <begin position="1090"/>
        <end position="1111"/>
    </location>
</feature>
<feature type="region of interest" description="Disordered" evidence="13">
    <location>
        <begin position="444"/>
        <end position="468"/>
    </location>
</feature>
<keyword evidence="9" id="KW-0408">Iron</keyword>
<comment type="subcellular location">
    <subcellularLocation>
        <location evidence="2">Nucleus</location>
    </subcellularLocation>
</comment>
<comment type="similarity">
    <text evidence="11">Belongs to the UTX family.</text>
</comment>
<dbReference type="PROSITE" id="PS50293">
    <property type="entry name" value="TPR_REGION"/>
    <property type="match status" value="1"/>
</dbReference>
<dbReference type="InterPro" id="IPR019734">
    <property type="entry name" value="TPR_rpt"/>
</dbReference>
<dbReference type="InterPro" id="IPR048560">
    <property type="entry name" value="KDM6A_B-like_GATAL"/>
</dbReference>
<evidence type="ECO:0000256" key="3">
    <source>
        <dbReference type="ARBA" id="ARBA00022553"/>
    </source>
</evidence>
<sequence>MELDNTNGKTWYLLGRCQAALNHVQEAFAAYRSSIDKTEASADTWCSIGVLYQEQSQPMDALQAYFCAVQLDKCHVAAWANLGTLYESMQQYKEALKCYKNAVNADKHNEVRPEIRSRLAVLQQLVPKLSDKITGSTFNGPNNNSVTSNQVGNGPGPGCGGITKLPTVDEAWSLPIPAELTQRQLQLMLQEAAASDAGSGSSKRSDRHLAGLLLIPTPQSVLRKRSSWRQSGFNGPCETEGTDECGGSKRSRHSDPPSSTPVQPLSNQQLQLLHSLQAQGSCLTASQRQTLNNLQNQSLRYHHYKLIQNQKQLKTCKSGSDFTDEAVSNSDSAGPFHGDTTATTGSSSAGRNPSNVPGADTVDLFPTEDDDLTAVVDSPGSGNLPEEDLGFLTDDLLAQLNGSEAATGLDLVELALFTTGSSSGDQRPTSNNDNNQVLINEKSCQSKCGDSSTSGPASSTPTNPPKTINLNAAKKDEIDMKNSLTQELGIDPLINSSDNPSSDPVDLHAYLTKPLNPPTSITAALHVNMSSSQVSYGHHIYILSSLRGLGHSGGPWWPGLLPEGSPIPKPPAKPYPPPPKDKLLPPTPSVYLENRNDAHSPELMRYCFTQPVVVIRGLAAALRLDLGLFSTKSLVESNPEHRVEVTIKYKTHGLMMLPLFPFALLIHLYKYIQVRTQRLQPPDQNLDSQGRTVWLCESPKTTTTIAKYGAYQAASFIEAMKEEKIVNFSGTAPVTSTPTSNTLSAISVDTKSSTGSLSNAVTGSGRKNSTHWSTESTNSELNTNQPHHVGNKISGDENHSLSNQQNNGRLKLIRFGTNCDLSDQKKWLPQLHELTKLPVFVRVVSAFSMLSHVGYPLLGLNTVQLYLKVRDIFLDSCIIVMMMMVGKVPGSRTPGHQENNNFCAVNINIGPGDCEWFAVPEQYWGAIHNLCEKNNVDYLTGSWWPDLETLYKEEIPVYRFIQRPGDLVWINAGTVHWVQAIGWCNNIAWNVGCMTARQYQLAVERYEFNRLRGVKSVVPMTHLSWQLAKNIKISDPGLFELIKHTLLRSLIQSQLTTDFLEKMNLTVKHHGKRPDDIAHSCHDCEIDIRFIGICIIVVFFQIEVFNILFVLSQDKKLVVRCLDCARRMDSTLKTFIILSEYYIHELAEIFDKFQLQTVSFICFY</sequence>
<evidence type="ECO:0000313" key="17">
    <source>
        <dbReference type="Proteomes" id="UP000269396"/>
    </source>
</evidence>
<feature type="compositionally biased region" description="Polar residues" evidence="13">
    <location>
        <begin position="752"/>
        <end position="786"/>
    </location>
</feature>
<proteinExistence type="inferred from homology"/>
<dbReference type="Gene3D" id="1.20.58.1370">
    <property type="match status" value="1"/>
</dbReference>
<dbReference type="GO" id="GO:0032452">
    <property type="term" value="F:histone demethylase activity"/>
    <property type="evidence" value="ECO:0007669"/>
    <property type="project" value="UniProtKB-ARBA"/>
</dbReference>
<dbReference type="Gene3D" id="2.60.120.650">
    <property type="entry name" value="Cupin"/>
    <property type="match status" value="3"/>
</dbReference>
<evidence type="ECO:0000313" key="16">
    <source>
        <dbReference type="EMBL" id="VDP35038.1"/>
    </source>
</evidence>
<keyword evidence="6" id="KW-0156">Chromatin regulator</keyword>
<reference evidence="16 17" key="1">
    <citation type="submission" date="2018-11" db="EMBL/GenBank/DDBJ databases">
        <authorList>
            <consortium name="Pathogen Informatics"/>
        </authorList>
    </citation>
    <scope>NUCLEOTIDE SEQUENCE [LARGE SCALE GENOMIC DNA]</scope>
    <source>
        <strain>Denwood</strain>
        <strain evidence="17">Zambia</strain>
    </source>
</reference>
<dbReference type="Pfam" id="PF21322">
    <property type="entry name" value="KDM6_C-hel"/>
    <property type="match status" value="1"/>
</dbReference>
<keyword evidence="10" id="KW-0539">Nucleus</keyword>
<dbReference type="InterPro" id="IPR003347">
    <property type="entry name" value="JmjC_dom"/>
</dbReference>
<gene>
    <name evidence="16" type="ORF">SMTD_LOCUS6650</name>
</gene>
<dbReference type="Gene3D" id="2.10.110.20">
    <property type="match status" value="1"/>
</dbReference>
<dbReference type="Pfam" id="PF21326">
    <property type="entry name" value="KDM6_GATAL"/>
    <property type="match status" value="1"/>
</dbReference>
<dbReference type="GO" id="GO:0031490">
    <property type="term" value="F:chromatin DNA binding"/>
    <property type="evidence" value="ECO:0007669"/>
    <property type="project" value="TreeGrafter"/>
</dbReference>
<evidence type="ECO:0000256" key="13">
    <source>
        <dbReference type="SAM" id="MobiDB-lite"/>
    </source>
</evidence>
<dbReference type="GO" id="GO:0010468">
    <property type="term" value="P:regulation of gene expression"/>
    <property type="evidence" value="ECO:0007669"/>
    <property type="project" value="TreeGrafter"/>
</dbReference>
<feature type="compositionally biased region" description="Low complexity" evidence="13">
    <location>
        <begin position="451"/>
        <end position="461"/>
    </location>
</feature>
<dbReference type="SMART" id="SM00558">
    <property type="entry name" value="JmjC"/>
    <property type="match status" value="1"/>
</dbReference>
<evidence type="ECO:0000256" key="4">
    <source>
        <dbReference type="ARBA" id="ARBA00022723"/>
    </source>
</evidence>
<dbReference type="SUPFAM" id="SSF51197">
    <property type="entry name" value="Clavaminate synthase-like"/>
    <property type="match status" value="1"/>
</dbReference>
<dbReference type="Pfam" id="PF02373">
    <property type="entry name" value="JmjC"/>
    <property type="match status" value="1"/>
</dbReference>
<keyword evidence="14" id="KW-0812">Transmembrane</keyword>
<dbReference type="Pfam" id="PF00515">
    <property type="entry name" value="TPR_1"/>
    <property type="match status" value="1"/>
</dbReference>
<keyword evidence="8" id="KW-0560">Oxidoreductase</keyword>
<dbReference type="GO" id="GO:0051213">
    <property type="term" value="F:dioxygenase activity"/>
    <property type="evidence" value="ECO:0007669"/>
    <property type="project" value="UniProtKB-KW"/>
</dbReference>
<evidence type="ECO:0000256" key="12">
    <source>
        <dbReference type="PROSITE-ProRule" id="PRU00339"/>
    </source>
</evidence>
<dbReference type="FunFam" id="1.20.58.1370:FF:000001">
    <property type="entry name" value="lysine-specific demethylase 6A isoform X2"/>
    <property type="match status" value="1"/>
</dbReference>
<evidence type="ECO:0000256" key="5">
    <source>
        <dbReference type="ARBA" id="ARBA00022833"/>
    </source>
</evidence>
<feature type="region of interest" description="Disordered" evidence="13">
    <location>
        <begin position="223"/>
        <end position="265"/>
    </location>
</feature>
<evidence type="ECO:0000256" key="9">
    <source>
        <dbReference type="ARBA" id="ARBA00023004"/>
    </source>
</evidence>
<feature type="repeat" description="TPR" evidence="12">
    <location>
        <begin position="76"/>
        <end position="109"/>
    </location>
</feature>
<dbReference type="Proteomes" id="UP000269396">
    <property type="component" value="Unassembled WGS sequence"/>
</dbReference>
<keyword evidence="14" id="KW-1133">Transmembrane helix</keyword>
<dbReference type="Gene3D" id="1.25.40.10">
    <property type="entry name" value="Tetratricopeptide repeat domain"/>
    <property type="match status" value="1"/>
</dbReference>
<keyword evidence="5" id="KW-0862">Zinc</keyword>
<feature type="compositionally biased region" description="Low complexity" evidence="13">
    <location>
        <begin position="340"/>
        <end position="350"/>
    </location>
</feature>
<feature type="region of interest" description="Disordered" evidence="13">
    <location>
        <begin position="133"/>
        <end position="154"/>
    </location>
</feature>
<dbReference type="PROSITE" id="PS51184">
    <property type="entry name" value="JMJC"/>
    <property type="match status" value="1"/>
</dbReference>
<dbReference type="InterPro" id="IPR011990">
    <property type="entry name" value="TPR-like_helical_dom_sf"/>
</dbReference>
<dbReference type="GO" id="GO:0044666">
    <property type="term" value="C:MLL3/4 complex"/>
    <property type="evidence" value="ECO:0007669"/>
    <property type="project" value="TreeGrafter"/>
</dbReference>
<evidence type="ECO:0000256" key="1">
    <source>
        <dbReference type="ARBA" id="ARBA00001954"/>
    </source>
</evidence>
<dbReference type="SMART" id="SM00028">
    <property type="entry name" value="TPR"/>
    <property type="match status" value="3"/>
</dbReference>
<dbReference type="InterPro" id="IPR051630">
    <property type="entry name" value="Corepressor-Demethylase"/>
</dbReference>
<feature type="compositionally biased region" description="Polar residues" evidence="13">
    <location>
        <begin position="320"/>
        <end position="332"/>
    </location>
</feature>
<evidence type="ECO:0000256" key="7">
    <source>
        <dbReference type="ARBA" id="ARBA00022964"/>
    </source>
</evidence>
<dbReference type="GO" id="GO:0000978">
    <property type="term" value="F:RNA polymerase II cis-regulatory region sequence-specific DNA binding"/>
    <property type="evidence" value="ECO:0007669"/>
    <property type="project" value="TreeGrafter"/>
</dbReference>
<evidence type="ECO:0000256" key="11">
    <source>
        <dbReference type="ARBA" id="ARBA00034483"/>
    </source>
</evidence>